<keyword evidence="14" id="KW-1208">Phospholipid metabolism</keyword>
<dbReference type="EMBL" id="JBHULR010000001">
    <property type="protein sequence ID" value="MFD2546364.1"/>
    <property type="molecule type" value="Genomic_DNA"/>
</dbReference>
<dbReference type="InterPro" id="IPR000829">
    <property type="entry name" value="DAGK"/>
</dbReference>
<dbReference type="Gene3D" id="1.10.287.3610">
    <property type="match status" value="1"/>
</dbReference>
<evidence type="ECO:0000256" key="4">
    <source>
        <dbReference type="ARBA" id="ARBA00022516"/>
    </source>
</evidence>
<evidence type="ECO:0000256" key="11">
    <source>
        <dbReference type="ARBA" id="ARBA00023098"/>
    </source>
</evidence>
<name>A0ABW5KC74_9SPHI</name>
<dbReference type="PANTHER" id="PTHR34299:SF1">
    <property type="entry name" value="DIACYLGLYCEROL KINASE"/>
    <property type="match status" value="1"/>
</dbReference>
<keyword evidence="5 16" id="KW-0808">Transferase</keyword>
<evidence type="ECO:0000256" key="3">
    <source>
        <dbReference type="ARBA" id="ARBA00022475"/>
    </source>
</evidence>
<proteinExistence type="inferred from homology"/>
<evidence type="ECO:0000256" key="5">
    <source>
        <dbReference type="ARBA" id="ARBA00022679"/>
    </source>
</evidence>
<evidence type="ECO:0000256" key="14">
    <source>
        <dbReference type="ARBA" id="ARBA00023264"/>
    </source>
</evidence>
<keyword evidence="10 15" id="KW-1133">Transmembrane helix</keyword>
<dbReference type="Proteomes" id="UP001597545">
    <property type="component" value="Unassembled WGS sequence"/>
</dbReference>
<accession>A0ABW5KC74</accession>
<comment type="subcellular location">
    <subcellularLocation>
        <location evidence="1">Cell membrane</location>
        <topology evidence="1">Multi-pass membrane protein</topology>
    </subcellularLocation>
</comment>
<evidence type="ECO:0000256" key="2">
    <source>
        <dbReference type="ARBA" id="ARBA00005967"/>
    </source>
</evidence>
<keyword evidence="12 15" id="KW-0472">Membrane</keyword>
<keyword evidence="4" id="KW-0444">Lipid biosynthesis</keyword>
<keyword evidence="9" id="KW-0067">ATP-binding</keyword>
<dbReference type="Pfam" id="PF01219">
    <property type="entry name" value="DAGK_prokar"/>
    <property type="match status" value="1"/>
</dbReference>
<sequence length="123" mass="13763">MKESHFSLTGRLKSFQYALDGLKTFSKEHNAKIHLFASLLVIALGLVLPMSMYDWIAIIFAIALVLISEMWNTVVEHIADYLTTERDLRIKKIKDISAAAVLVSSIVAVCIGITIFLPKLMLL</sequence>
<evidence type="ECO:0000256" key="8">
    <source>
        <dbReference type="ARBA" id="ARBA00022777"/>
    </source>
</evidence>
<evidence type="ECO:0000256" key="7">
    <source>
        <dbReference type="ARBA" id="ARBA00022741"/>
    </source>
</evidence>
<feature type="transmembrane region" description="Helical" evidence="15">
    <location>
        <begin position="55"/>
        <end position="75"/>
    </location>
</feature>
<dbReference type="PANTHER" id="PTHR34299">
    <property type="entry name" value="DIACYLGLYCEROL KINASE"/>
    <property type="match status" value="1"/>
</dbReference>
<evidence type="ECO:0000313" key="16">
    <source>
        <dbReference type="EMBL" id="MFD2546364.1"/>
    </source>
</evidence>
<keyword evidence="17" id="KW-1185">Reference proteome</keyword>
<evidence type="ECO:0000313" key="17">
    <source>
        <dbReference type="Proteomes" id="UP001597545"/>
    </source>
</evidence>
<dbReference type="InterPro" id="IPR036945">
    <property type="entry name" value="DAGK_sf"/>
</dbReference>
<evidence type="ECO:0000256" key="15">
    <source>
        <dbReference type="SAM" id="Phobius"/>
    </source>
</evidence>
<comment type="similarity">
    <text evidence="2">Belongs to the bacterial diacylglycerol kinase family.</text>
</comment>
<keyword evidence="6 15" id="KW-0812">Transmembrane</keyword>
<keyword evidence="7" id="KW-0547">Nucleotide-binding</keyword>
<organism evidence="16 17">
    <name type="scientific">Sphingobacterium suaedae</name>
    <dbReference type="NCBI Taxonomy" id="1686402"/>
    <lineage>
        <taxon>Bacteria</taxon>
        <taxon>Pseudomonadati</taxon>
        <taxon>Bacteroidota</taxon>
        <taxon>Sphingobacteriia</taxon>
        <taxon>Sphingobacteriales</taxon>
        <taxon>Sphingobacteriaceae</taxon>
        <taxon>Sphingobacterium</taxon>
    </lineage>
</organism>
<keyword evidence="3" id="KW-1003">Cell membrane</keyword>
<evidence type="ECO:0000256" key="10">
    <source>
        <dbReference type="ARBA" id="ARBA00022989"/>
    </source>
</evidence>
<dbReference type="CDD" id="cd14265">
    <property type="entry name" value="UDPK_IM_like"/>
    <property type="match status" value="1"/>
</dbReference>
<evidence type="ECO:0000256" key="6">
    <source>
        <dbReference type="ARBA" id="ARBA00022692"/>
    </source>
</evidence>
<evidence type="ECO:0000256" key="9">
    <source>
        <dbReference type="ARBA" id="ARBA00022840"/>
    </source>
</evidence>
<dbReference type="EC" id="2.7.1.-" evidence="16"/>
<feature type="transmembrane region" description="Helical" evidence="15">
    <location>
        <begin position="33"/>
        <end position="49"/>
    </location>
</feature>
<evidence type="ECO:0000256" key="1">
    <source>
        <dbReference type="ARBA" id="ARBA00004651"/>
    </source>
</evidence>
<keyword evidence="8 16" id="KW-0418">Kinase</keyword>
<protein>
    <submittedName>
        <fullName evidence="16">Diacylglycerol kinase family protein</fullName>
        <ecNumber evidence="16">2.7.1.-</ecNumber>
    </submittedName>
</protein>
<reference evidence="17" key="1">
    <citation type="journal article" date="2019" name="Int. J. Syst. Evol. Microbiol.">
        <title>The Global Catalogue of Microorganisms (GCM) 10K type strain sequencing project: providing services to taxonomists for standard genome sequencing and annotation.</title>
        <authorList>
            <consortium name="The Broad Institute Genomics Platform"/>
            <consortium name="The Broad Institute Genome Sequencing Center for Infectious Disease"/>
            <person name="Wu L."/>
            <person name="Ma J."/>
        </authorList>
    </citation>
    <scope>NUCLEOTIDE SEQUENCE [LARGE SCALE GENOMIC DNA]</scope>
    <source>
        <strain evidence="17">KCTC 42662</strain>
    </source>
</reference>
<dbReference type="GO" id="GO:0016301">
    <property type="term" value="F:kinase activity"/>
    <property type="evidence" value="ECO:0007669"/>
    <property type="project" value="UniProtKB-KW"/>
</dbReference>
<dbReference type="RefSeq" id="WP_380900078.1">
    <property type="nucleotide sequence ID" value="NZ_JBHUEG010000002.1"/>
</dbReference>
<keyword evidence="13" id="KW-0594">Phospholipid biosynthesis</keyword>
<feature type="transmembrane region" description="Helical" evidence="15">
    <location>
        <begin position="96"/>
        <end position="117"/>
    </location>
</feature>
<evidence type="ECO:0000256" key="13">
    <source>
        <dbReference type="ARBA" id="ARBA00023209"/>
    </source>
</evidence>
<evidence type="ECO:0000256" key="12">
    <source>
        <dbReference type="ARBA" id="ARBA00023136"/>
    </source>
</evidence>
<comment type="caution">
    <text evidence="16">The sequence shown here is derived from an EMBL/GenBank/DDBJ whole genome shotgun (WGS) entry which is preliminary data.</text>
</comment>
<keyword evidence="11" id="KW-0443">Lipid metabolism</keyword>
<dbReference type="InterPro" id="IPR033717">
    <property type="entry name" value="UDPK"/>
</dbReference>
<gene>
    <name evidence="16" type="ORF">ACFSR5_01760</name>
</gene>